<accession>A0ABQ9XCM6</accession>
<dbReference type="Gene3D" id="2.40.50.140">
    <property type="entry name" value="Nucleic acid-binding proteins"/>
    <property type="match status" value="2"/>
</dbReference>
<dbReference type="Pfam" id="PF08646">
    <property type="entry name" value="Rep_fac-A_C"/>
    <property type="match status" value="1"/>
</dbReference>
<comment type="caution">
    <text evidence="4">The sequence shown here is derived from an EMBL/GenBank/DDBJ whole genome shotgun (WGS) entry which is preliminary data.</text>
</comment>
<dbReference type="Proteomes" id="UP001281761">
    <property type="component" value="Unassembled WGS sequence"/>
</dbReference>
<dbReference type="SUPFAM" id="SSF50249">
    <property type="entry name" value="Nucleic acid-binding proteins"/>
    <property type="match status" value="2"/>
</dbReference>
<dbReference type="Pfam" id="PF16900">
    <property type="entry name" value="REPA_OB_2"/>
    <property type="match status" value="1"/>
</dbReference>
<name>A0ABQ9XCM6_9EUKA</name>
<evidence type="ECO:0000259" key="3">
    <source>
        <dbReference type="Pfam" id="PF16900"/>
    </source>
</evidence>
<evidence type="ECO:0000313" key="5">
    <source>
        <dbReference type="Proteomes" id="UP001281761"/>
    </source>
</evidence>
<keyword evidence="5" id="KW-1185">Reference proteome</keyword>
<organism evidence="4 5">
    <name type="scientific">Blattamonas nauphoetae</name>
    <dbReference type="NCBI Taxonomy" id="2049346"/>
    <lineage>
        <taxon>Eukaryota</taxon>
        <taxon>Metamonada</taxon>
        <taxon>Preaxostyla</taxon>
        <taxon>Oxymonadida</taxon>
        <taxon>Blattamonas</taxon>
    </lineage>
</organism>
<dbReference type="InterPro" id="IPR031657">
    <property type="entry name" value="REPA_OB_2"/>
</dbReference>
<proteinExistence type="predicted"/>
<evidence type="ECO:0000256" key="1">
    <source>
        <dbReference type="ARBA" id="ARBA00023125"/>
    </source>
</evidence>
<dbReference type="EMBL" id="JARBJD010000164">
    <property type="protein sequence ID" value="KAK2949052.1"/>
    <property type="molecule type" value="Genomic_DNA"/>
</dbReference>
<dbReference type="InterPro" id="IPR013955">
    <property type="entry name" value="Rep_factor-A_C"/>
</dbReference>
<reference evidence="4 5" key="1">
    <citation type="journal article" date="2022" name="bioRxiv">
        <title>Genomics of Preaxostyla Flagellates Illuminates Evolutionary Transitions and the Path Towards Mitochondrial Loss.</title>
        <authorList>
            <person name="Novak L.V.F."/>
            <person name="Treitli S.C."/>
            <person name="Pyrih J."/>
            <person name="Halakuc P."/>
            <person name="Pipaliya S.V."/>
            <person name="Vacek V."/>
            <person name="Brzon O."/>
            <person name="Soukal P."/>
            <person name="Eme L."/>
            <person name="Dacks J.B."/>
            <person name="Karnkowska A."/>
            <person name="Elias M."/>
            <person name="Hampl V."/>
        </authorList>
    </citation>
    <scope>NUCLEOTIDE SEQUENCE [LARGE SCALE GENOMIC DNA]</scope>
    <source>
        <strain evidence="4">NAU3</strain>
        <tissue evidence="4">Gut</tissue>
    </source>
</reference>
<evidence type="ECO:0000259" key="2">
    <source>
        <dbReference type="Pfam" id="PF08646"/>
    </source>
</evidence>
<sequence>MWNVREIADINGTSSPSVKGIIVQKLAPTTGDDGREQLDLIVSDCDNSAIKAIVQCFGSFASTNQTKFQPYDTIDIHPSYIKWEMDGRQQKTYILVLDDSYNTTYPDGGKVGLFLLSRIDITPGINEMYSSVPLNQLNTHLNKKDVSIVGLVTRIGDVKMIKTKKGRGVEKQDITLSNKGDTVVLSCWGDKGSVARSLRSNTDILFVTNVSVQTFAGRIQCNTTFNSILTVNPTGYSITNFIDVLNPHAATPVKATSSEGNTAQLTSISGINQFLLPRLSQSNSPEGAFVACLMDVDLSSPFFARCPSCKKTVPCNFDESEWEGVDCTDCGVPAAWQYKVNVTFIDGSGSLRTILWGETATQFVGFTATQFNAFDRDKREEVRRAMLWKRYIVEHSVSMRGSGPSLRIRAISPMEGAAY</sequence>
<feature type="domain" description="Replication factor A C-terminal" evidence="2">
    <location>
        <begin position="293"/>
        <end position="389"/>
    </location>
</feature>
<gene>
    <name evidence="4" type="ORF">BLNAU_16052</name>
</gene>
<evidence type="ECO:0008006" key="6">
    <source>
        <dbReference type="Google" id="ProtNLM"/>
    </source>
</evidence>
<keyword evidence="1" id="KW-0238">DNA-binding</keyword>
<evidence type="ECO:0000313" key="4">
    <source>
        <dbReference type="EMBL" id="KAK2949052.1"/>
    </source>
</evidence>
<protein>
    <recommendedName>
        <fullName evidence="6">Replication protein A subunit</fullName>
    </recommendedName>
</protein>
<dbReference type="InterPro" id="IPR012340">
    <property type="entry name" value="NA-bd_OB-fold"/>
</dbReference>
<feature type="domain" description="Replication protein A OB" evidence="3">
    <location>
        <begin position="135"/>
        <end position="231"/>
    </location>
</feature>